<sequence>MRSIQAYLTLINQLLSCLNYDFNDEMRTVIEPTESIIVHHISKKIIVQTPGIIRAGVNRDNNSCSAEDCD</sequence>
<dbReference type="EMBL" id="JADQBC010000035">
    <property type="protein sequence ID" value="MBR8827582.1"/>
    <property type="molecule type" value="Genomic_DNA"/>
</dbReference>
<dbReference type="AlphaFoldDB" id="A0A941GT08"/>
<dbReference type="Proteomes" id="UP000767446">
    <property type="component" value="Unassembled WGS sequence"/>
</dbReference>
<comment type="caution">
    <text evidence="1">The sequence shown here is derived from an EMBL/GenBank/DDBJ whole genome shotgun (WGS) entry which is preliminary data.</text>
</comment>
<organism evidence="1 2">
    <name type="scientific">Gomphosphaeria aponina SAG 52.96 = DSM 107014</name>
    <dbReference type="NCBI Taxonomy" id="1521640"/>
    <lineage>
        <taxon>Bacteria</taxon>
        <taxon>Bacillati</taxon>
        <taxon>Cyanobacteriota</taxon>
        <taxon>Cyanophyceae</taxon>
        <taxon>Oscillatoriophycideae</taxon>
        <taxon>Chroococcales</taxon>
        <taxon>Gomphosphaeriaceae</taxon>
        <taxon>Gomphosphaeria</taxon>
    </lineage>
</organism>
<gene>
    <name evidence="1" type="ORF">DSM107014_06675</name>
</gene>
<proteinExistence type="predicted"/>
<evidence type="ECO:0000313" key="1">
    <source>
        <dbReference type="EMBL" id="MBR8827582.1"/>
    </source>
</evidence>
<reference evidence="1" key="1">
    <citation type="submission" date="2021-02" db="EMBL/GenBank/DDBJ databases">
        <title>Metagenome analyses of Stigonema ocellatum DSM 106950, Chlorogloea purpurea SAG 13.99 and Gomphosphaeria aponina DSM 107014.</title>
        <authorList>
            <person name="Marter P."/>
            <person name="Huang S."/>
        </authorList>
    </citation>
    <scope>NUCLEOTIDE SEQUENCE</scope>
    <source>
        <strain evidence="1">JP213</strain>
    </source>
</reference>
<evidence type="ECO:0000313" key="2">
    <source>
        <dbReference type="Proteomes" id="UP000767446"/>
    </source>
</evidence>
<name>A0A941GT08_9CHRO</name>
<protein>
    <submittedName>
        <fullName evidence="1">Uncharacterized protein</fullName>
    </submittedName>
</protein>
<accession>A0A941GT08</accession>